<dbReference type="EMBL" id="ALIF01000001">
    <property type="protein sequence ID" value="EJO17141.1"/>
    <property type="molecule type" value="Genomic_DNA"/>
</dbReference>
<dbReference type="AlphaFoldDB" id="J7TIC6"/>
<proteinExistence type="predicted"/>
<organism evidence="1 2">
    <name type="scientific">Streptococcus salivarius K12</name>
    <dbReference type="NCBI Taxonomy" id="1200793"/>
    <lineage>
        <taxon>Bacteria</taxon>
        <taxon>Bacillati</taxon>
        <taxon>Bacillota</taxon>
        <taxon>Bacilli</taxon>
        <taxon>Lactobacillales</taxon>
        <taxon>Streptococcaceae</taxon>
        <taxon>Streptococcus</taxon>
    </lineage>
</organism>
<keyword evidence="2" id="KW-1185">Reference proteome</keyword>
<evidence type="ECO:0000313" key="1">
    <source>
        <dbReference type="EMBL" id="EJO17141.1"/>
    </source>
</evidence>
<name>J7TIC6_STRSL</name>
<sequence length="43" mass="5115">MTSLGSYFIVVLSYRKNRTVSTLIFIKTIKNRILYLRMPFTKT</sequence>
<evidence type="ECO:0000313" key="2">
    <source>
        <dbReference type="Proteomes" id="UP000006983"/>
    </source>
</evidence>
<accession>J7TIC6</accession>
<dbReference type="Proteomes" id="UP000006983">
    <property type="component" value="Unassembled WGS sequence"/>
</dbReference>
<gene>
    <name evidence="1" type="ORF">RSSL_01064</name>
</gene>
<reference evidence="1 2" key="1">
    <citation type="journal article" date="2012" name="J. Bacteriol.">
        <title>Genome Sequence of the Lantibiotic Bacteriocin Producer Streptococcus salivarius Strain K12.</title>
        <authorList>
            <person name="Barretto C."/>
            <person name="Alvarez-Martin P."/>
            <person name="Foata F."/>
            <person name="Renault P."/>
            <person name="Berger B."/>
        </authorList>
    </citation>
    <scope>NUCLEOTIDE SEQUENCE [LARGE SCALE GENOMIC DNA]</scope>
    <source>
        <strain evidence="1 2">K12</strain>
    </source>
</reference>
<comment type="caution">
    <text evidence="1">The sequence shown here is derived from an EMBL/GenBank/DDBJ whole genome shotgun (WGS) entry which is preliminary data.</text>
</comment>
<protein>
    <submittedName>
        <fullName evidence="1">Uncharacterized protein</fullName>
    </submittedName>
</protein>